<dbReference type="SMART" id="SM00422">
    <property type="entry name" value="HTH_MERR"/>
    <property type="match status" value="1"/>
</dbReference>
<evidence type="ECO:0000256" key="1">
    <source>
        <dbReference type="ARBA" id="ARBA00023125"/>
    </source>
</evidence>
<dbReference type="Proteomes" id="UP000198122">
    <property type="component" value="Unassembled WGS sequence"/>
</dbReference>
<evidence type="ECO:0000259" key="3">
    <source>
        <dbReference type="PROSITE" id="PS50937"/>
    </source>
</evidence>
<feature type="domain" description="HTH merR-type" evidence="3">
    <location>
        <begin position="26"/>
        <end position="78"/>
    </location>
</feature>
<dbReference type="GO" id="GO:0003700">
    <property type="term" value="F:DNA-binding transcription factor activity"/>
    <property type="evidence" value="ECO:0007669"/>
    <property type="project" value="InterPro"/>
</dbReference>
<dbReference type="EMBL" id="FYEZ01000001">
    <property type="protein sequence ID" value="SNC60174.1"/>
    <property type="molecule type" value="Genomic_DNA"/>
</dbReference>
<accession>A0A212T319</accession>
<dbReference type="RefSeq" id="WP_234994217.1">
    <property type="nucleotide sequence ID" value="NZ_FYEZ01000001.1"/>
</dbReference>
<keyword evidence="5" id="KW-1185">Reference proteome</keyword>
<evidence type="ECO:0000313" key="4">
    <source>
        <dbReference type="EMBL" id="SNC60174.1"/>
    </source>
</evidence>
<organism evidence="4 5">
    <name type="scientific">Kytococcus aerolatus</name>
    <dbReference type="NCBI Taxonomy" id="592308"/>
    <lineage>
        <taxon>Bacteria</taxon>
        <taxon>Bacillati</taxon>
        <taxon>Actinomycetota</taxon>
        <taxon>Actinomycetes</taxon>
        <taxon>Micrococcales</taxon>
        <taxon>Kytococcaceae</taxon>
        <taxon>Kytococcus</taxon>
    </lineage>
</organism>
<sequence>MSGRHTIGQVVRSLQGEFPDLTISKVRFLEGKGLIAPERTASGYRMFTDAQVDRLRFILEAQRDRFWPLKVISDALDQMDRGLEVDLDAPAPGRPAPPPQGALPPGAPEVVSAADLGAVDPTLRISRAELCRTAEVSPAQVDDMEAFGFVTADKDGWYTAVDVDIARAIGTFAAHGLTARHLRAFRLAADREAALVQQTLTASRPPESEREARKATLAAACLNLHVALVRAELG</sequence>
<gene>
    <name evidence="4" type="ORF">SAMN05445756_0222</name>
</gene>
<dbReference type="Gene3D" id="1.10.1660.10">
    <property type="match status" value="1"/>
</dbReference>
<dbReference type="PANTHER" id="PTHR30204:SF89">
    <property type="entry name" value="HTH MERR-TYPE DOMAIN-CONTAINING PROTEIN"/>
    <property type="match status" value="1"/>
</dbReference>
<feature type="compositionally biased region" description="Pro residues" evidence="2">
    <location>
        <begin position="92"/>
        <end position="107"/>
    </location>
</feature>
<dbReference type="InterPro" id="IPR009061">
    <property type="entry name" value="DNA-bd_dom_put_sf"/>
</dbReference>
<dbReference type="InterPro" id="IPR047057">
    <property type="entry name" value="MerR_fam"/>
</dbReference>
<dbReference type="SUPFAM" id="SSF46955">
    <property type="entry name" value="Putative DNA-binding domain"/>
    <property type="match status" value="1"/>
</dbReference>
<dbReference type="PROSITE" id="PS50937">
    <property type="entry name" value="HTH_MERR_2"/>
    <property type="match status" value="1"/>
</dbReference>
<name>A0A212T319_9MICO</name>
<proteinExistence type="predicted"/>
<dbReference type="PANTHER" id="PTHR30204">
    <property type="entry name" value="REDOX-CYCLING DRUG-SENSING TRANSCRIPTIONAL ACTIVATOR SOXR"/>
    <property type="match status" value="1"/>
</dbReference>
<evidence type="ECO:0000313" key="5">
    <source>
        <dbReference type="Proteomes" id="UP000198122"/>
    </source>
</evidence>
<keyword evidence="1" id="KW-0238">DNA-binding</keyword>
<dbReference type="Pfam" id="PF13411">
    <property type="entry name" value="MerR_1"/>
    <property type="match status" value="1"/>
</dbReference>
<feature type="region of interest" description="Disordered" evidence="2">
    <location>
        <begin position="85"/>
        <end position="107"/>
    </location>
</feature>
<evidence type="ECO:0000256" key="2">
    <source>
        <dbReference type="SAM" id="MobiDB-lite"/>
    </source>
</evidence>
<protein>
    <submittedName>
        <fullName evidence="4">MerR family regulatory protein</fullName>
    </submittedName>
</protein>
<dbReference type="AlphaFoldDB" id="A0A212T319"/>
<dbReference type="GO" id="GO:0003677">
    <property type="term" value="F:DNA binding"/>
    <property type="evidence" value="ECO:0007669"/>
    <property type="project" value="UniProtKB-KW"/>
</dbReference>
<reference evidence="4 5" key="1">
    <citation type="submission" date="2017-06" db="EMBL/GenBank/DDBJ databases">
        <authorList>
            <person name="Kim H.J."/>
            <person name="Triplett B.A."/>
        </authorList>
    </citation>
    <scope>NUCLEOTIDE SEQUENCE [LARGE SCALE GENOMIC DNA]</scope>
    <source>
        <strain evidence="4 5">DSM 22179</strain>
    </source>
</reference>
<dbReference type="CDD" id="cd00592">
    <property type="entry name" value="HTH_MerR-like"/>
    <property type="match status" value="1"/>
</dbReference>
<dbReference type="InterPro" id="IPR000551">
    <property type="entry name" value="MerR-type_HTH_dom"/>
</dbReference>